<feature type="region of interest" description="Disordered" evidence="1">
    <location>
        <begin position="187"/>
        <end position="207"/>
    </location>
</feature>
<gene>
    <name evidence="3" type="primary">MV19</name>
    <name evidence="3" type="ORF">Mvrk_gpp19</name>
</gene>
<feature type="domain" description="Peptidase S74" evidence="2">
    <location>
        <begin position="449"/>
        <end position="576"/>
    </location>
</feature>
<dbReference type="EMBL" id="KU052222">
    <property type="protein sequence ID" value="API81736.1"/>
    <property type="molecule type" value="Genomic_DNA"/>
</dbReference>
<evidence type="ECO:0000259" key="2">
    <source>
        <dbReference type="PROSITE" id="PS51688"/>
    </source>
</evidence>
<dbReference type="Pfam" id="PF13884">
    <property type="entry name" value="Peptidase_S74"/>
    <property type="match status" value="1"/>
</dbReference>
<evidence type="ECO:0000256" key="1">
    <source>
        <dbReference type="SAM" id="MobiDB-lite"/>
    </source>
</evidence>
<protein>
    <recommendedName>
        <fullName evidence="2">Peptidase S74 domain-containing protein</fullName>
    </recommendedName>
</protein>
<reference evidence="3" key="1">
    <citation type="journal article" date="2016" name="Nature">
        <title>Host genome integration and giant virus-induced reactivation of the virophage mavirus.</title>
        <authorList>
            <person name="Fischer M.G."/>
            <person name="Hackl T."/>
        </authorList>
    </citation>
    <scope>NUCLEOTIDE SEQUENCE [LARGE SCALE GENOMIC DNA]</scope>
    <source>
        <strain evidence="3">Endo_mavirus</strain>
    </source>
</reference>
<evidence type="ECO:0000313" key="3">
    <source>
        <dbReference type="EMBL" id="API81736.1"/>
    </source>
</evidence>
<dbReference type="Gene3D" id="1.10.10.10">
    <property type="entry name" value="Winged helix-like DNA-binding domain superfamily/Winged helix DNA-binding domain"/>
    <property type="match status" value="1"/>
</dbReference>
<sequence>MSISNLLYGNSYKLTCAGLDAGKNKITNVAPPVDDYDCPNKAYVDSQIDSHSGTLSQVLAAGNDGNGDDMINIGEIQANTLSLTAPLTTKSVIITGEPIAGSNTKSGIRFPNNDPIYMESNFNGSLAYSPGLLLSGQDNSDRSIYMYSGNKAGNQRNNDFNTTYSVKVGENELVSNMNNLVLFKSPTPSTEAQRKTPHNIIFNDGDDGLPDGKTAQISMVGDPTSGVKGNIIFSVQNGDVVPGSVFSETMRVRGNRVGIMTSDPGAELEVVGEVKTDTLYVGDHSLVVNNAASGQLSVGSSNQPTAHLCARFRSPAASPSESGQLFMEAGTDAGGTRPGWSSLSWNGYLNGSTGYFRTNANKQIWQMKVDQRTGDSFSINSLNPVDPLTPTTIDWLNCDGANAMYLNSMMVLDALTPVVRPETDNTIDLGYNTFRWKDVYSANGTIQTSDLNKKKDVNDLTKGLDFINTLRPVEYKFKENTSDRVHYGLIAQEVETVFNNLGDSDLTGNATVIKSQKMIPDPNFIPQSDGTGTIQKTPLIEGEGFDYSLRYTEFIAPLIKAVQELTAQNAALVARVEALENA</sequence>
<dbReference type="PROSITE" id="PS51688">
    <property type="entry name" value="ICA"/>
    <property type="match status" value="1"/>
</dbReference>
<dbReference type="InterPro" id="IPR030392">
    <property type="entry name" value="S74_ICA"/>
</dbReference>
<dbReference type="InterPro" id="IPR036388">
    <property type="entry name" value="WH-like_DNA-bd_sf"/>
</dbReference>
<organism evidence="3">
    <name type="scientific">Cafeteriavirus-dependent mavirus</name>
    <dbReference type="NCBI Taxonomy" id="1932923"/>
    <lineage>
        <taxon>Viruses</taxon>
        <taxon>Varidnaviria</taxon>
        <taxon>Bamfordvirae</taxon>
        <taxon>Preplasmiviricota</taxon>
        <taxon>Polisuviricotina</taxon>
        <taxon>Virophaviricetes</taxon>
        <taxon>Lavidavirales</taxon>
        <taxon>Maviroviridae</taxon>
        <taxon>Mavirus</taxon>
        <taxon>Mavirus cafeteriae</taxon>
    </lineage>
</organism>
<name>A0A1L4BK97_9VIRU</name>
<proteinExistence type="predicted"/>
<accession>A0A1L4BK97</accession>